<dbReference type="SUPFAM" id="SSF54928">
    <property type="entry name" value="RNA-binding domain, RBD"/>
    <property type="match status" value="1"/>
</dbReference>
<evidence type="ECO:0000256" key="1">
    <source>
        <dbReference type="ARBA" id="ARBA00022884"/>
    </source>
</evidence>
<feature type="domain" description="CID" evidence="6">
    <location>
        <begin position="468"/>
        <end position="613"/>
    </location>
</feature>
<dbReference type="SMART" id="SM00582">
    <property type="entry name" value="RPR"/>
    <property type="match status" value="1"/>
</dbReference>
<dbReference type="OrthoDB" id="377209at2759"/>
<dbReference type="InterPro" id="IPR000504">
    <property type="entry name" value="RRM_dom"/>
</dbReference>
<dbReference type="Gene3D" id="1.10.10.790">
    <property type="entry name" value="Surp module"/>
    <property type="match status" value="1"/>
</dbReference>
<feature type="region of interest" description="Disordered" evidence="3">
    <location>
        <begin position="194"/>
        <end position="226"/>
    </location>
</feature>
<sequence>MSNKRHHSNDSNEHTKTSTGQINKKTTFQRHKEELELKKKKETEEATKVYDDFVASFETQNYTQGTSGFVRSSKALDRTATPLSAQTSPPPPPLTAAATTTTTTATATTTINSTYKPMSFVKAGDPVPTTAPEKSSNSISPVQRSSNKRGHQHERTSLNDADDDDDDDDDVLAQMRQSKATKKRHMDSFLEEIKKGQKQRTKSHESSSAASIESPGSHDDGNPHTTNLFLADLHPEVNEDILCAEFGKYGPIASVKIMWPRTEDEADRQRNCGFVSFMTRSDAAAALEGINGKEIRGHTMKAGWGKPITLPARPIFVLEKRSEKYGTRKSPFNAKKTGQRLEVVVIPPSDTNTAKIIHRLVERVVECGPLFEELIMEKERKNPQYIFLFDNSHPDHIYYRWRLYSILQGDTVSRWRTEPFQMFDGGEWWIPPEIPDEPFDEEGTMELTLDSDDEANERTQQRLSKGQLGKIGRQRYETMLRQVTYQRGTIAQAMAFAIEHADAYEDIIEITFKSIIGQSASITSKIARLFLVSDILHNSSVHVTNAWRYRDGFQRRLPDIFEHLNCIYRSINARLKAEQFRRYITTVLGAWENWMVFPGHFIAKLDGIFVQKQDHEIPSEEAPKHDDEMNSTNNGNDMDKQSTTTSHDDIDGEAMDDIDGEVMDDIDGEGMDDIDGEPMD</sequence>
<evidence type="ECO:0000313" key="8">
    <source>
        <dbReference type="Proteomes" id="UP000193560"/>
    </source>
</evidence>
<keyword evidence="1 2" id="KW-0694">RNA-binding</keyword>
<reference evidence="7 8" key="1">
    <citation type="submission" date="2016-07" db="EMBL/GenBank/DDBJ databases">
        <title>Pervasive Adenine N6-methylation of Active Genes in Fungi.</title>
        <authorList>
            <consortium name="DOE Joint Genome Institute"/>
            <person name="Mondo S.J."/>
            <person name="Dannebaum R.O."/>
            <person name="Kuo R.C."/>
            <person name="Labutti K."/>
            <person name="Haridas S."/>
            <person name="Kuo A."/>
            <person name="Salamov A."/>
            <person name="Ahrendt S.R."/>
            <person name="Lipzen A."/>
            <person name="Sullivan W."/>
            <person name="Andreopoulos W.B."/>
            <person name="Clum A."/>
            <person name="Lindquist E."/>
            <person name="Daum C."/>
            <person name="Ramamoorthy G.K."/>
            <person name="Gryganskyi A."/>
            <person name="Culley D."/>
            <person name="Magnuson J.K."/>
            <person name="James T.Y."/>
            <person name="O'Malley M.A."/>
            <person name="Stajich J.E."/>
            <person name="Spatafora J.W."/>
            <person name="Visel A."/>
            <person name="Grigoriev I.V."/>
        </authorList>
    </citation>
    <scope>NUCLEOTIDE SEQUENCE [LARGE SCALE GENOMIC DNA]</scope>
    <source>
        <strain evidence="7 8">NRRL 1336</strain>
    </source>
</reference>
<dbReference type="Gene3D" id="3.30.70.330">
    <property type="match status" value="1"/>
</dbReference>
<dbReference type="PROSITE" id="PS50102">
    <property type="entry name" value="RRM"/>
    <property type="match status" value="1"/>
</dbReference>
<feature type="domain" description="SURP motif" evidence="5">
    <location>
        <begin position="356"/>
        <end position="399"/>
    </location>
</feature>
<dbReference type="Gene3D" id="1.25.40.90">
    <property type="match status" value="1"/>
</dbReference>
<dbReference type="Pfam" id="PF00076">
    <property type="entry name" value="RRM_1"/>
    <property type="match status" value="1"/>
</dbReference>
<feature type="region of interest" description="Disordered" evidence="3">
    <location>
        <begin position="1"/>
        <end position="46"/>
    </location>
</feature>
<dbReference type="InterPro" id="IPR000061">
    <property type="entry name" value="Surp"/>
</dbReference>
<feature type="compositionally biased region" description="Basic and acidic residues" evidence="3">
    <location>
        <begin position="616"/>
        <end position="628"/>
    </location>
</feature>
<dbReference type="GO" id="GO:0005634">
    <property type="term" value="C:nucleus"/>
    <property type="evidence" value="ECO:0007669"/>
    <property type="project" value="TreeGrafter"/>
</dbReference>
<dbReference type="CDD" id="cd12223">
    <property type="entry name" value="RRM_SR140"/>
    <property type="match status" value="1"/>
</dbReference>
<dbReference type="InterPro" id="IPR035009">
    <property type="entry name" value="SR140_RRM"/>
</dbReference>
<feature type="domain" description="RRM" evidence="4">
    <location>
        <begin position="226"/>
        <end position="307"/>
    </location>
</feature>
<dbReference type="PANTHER" id="PTHR23140:SF0">
    <property type="entry name" value="U2 SNRNP-ASSOCIATED SURP MOTIF-CONTAINING PROTEIN"/>
    <property type="match status" value="1"/>
</dbReference>
<feature type="compositionally biased region" description="Low complexity" evidence="3">
    <location>
        <begin position="206"/>
        <end position="215"/>
    </location>
</feature>
<dbReference type="GO" id="GO:0006396">
    <property type="term" value="P:RNA processing"/>
    <property type="evidence" value="ECO:0007669"/>
    <property type="project" value="InterPro"/>
</dbReference>
<dbReference type="SMART" id="SM00648">
    <property type="entry name" value="SWAP"/>
    <property type="match status" value="1"/>
</dbReference>
<dbReference type="InterPro" id="IPR012677">
    <property type="entry name" value="Nucleotide-bd_a/b_plait_sf"/>
</dbReference>
<evidence type="ECO:0000256" key="3">
    <source>
        <dbReference type="SAM" id="MobiDB-lite"/>
    </source>
</evidence>
<dbReference type="AlphaFoldDB" id="A0A1X2IBY8"/>
<evidence type="ECO:0000259" key="6">
    <source>
        <dbReference type="PROSITE" id="PS51391"/>
    </source>
</evidence>
<comment type="caution">
    <text evidence="7">The sequence shown here is derived from an EMBL/GenBank/DDBJ whole genome shotgun (WGS) entry which is preliminary data.</text>
</comment>
<dbReference type="EMBL" id="MCGE01000016">
    <property type="protein sequence ID" value="ORZ13616.1"/>
    <property type="molecule type" value="Genomic_DNA"/>
</dbReference>
<feature type="compositionally biased region" description="Basic and acidic residues" evidence="3">
    <location>
        <begin position="30"/>
        <end position="46"/>
    </location>
</feature>
<dbReference type="Pfam" id="PF04818">
    <property type="entry name" value="CID"/>
    <property type="match status" value="1"/>
</dbReference>
<dbReference type="PANTHER" id="PTHR23140">
    <property type="entry name" value="RNA PROCESSING PROTEIN LD23810P"/>
    <property type="match status" value="1"/>
</dbReference>
<feature type="compositionally biased region" description="Polar residues" evidence="3">
    <location>
        <begin position="630"/>
        <end position="645"/>
    </location>
</feature>
<accession>A0A1X2IBY8</accession>
<name>A0A1X2IBY8_9FUNG</name>
<dbReference type="InterPro" id="IPR035979">
    <property type="entry name" value="RBD_domain_sf"/>
</dbReference>
<evidence type="ECO:0008006" key="9">
    <source>
        <dbReference type="Google" id="ProtNLM"/>
    </source>
</evidence>
<feature type="compositionally biased region" description="Acidic residues" evidence="3">
    <location>
        <begin position="650"/>
        <end position="680"/>
    </location>
</feature>
<dbReference type="Pfam" id="PF01805">
    <property type="entry name" value="Surp"/>
    <property type="match status" value="1"/>
</dbReference>
<evidence type="ECO:0000256" key="2">
    <source>
        <dbReference type="PROSITE-ProRule" id="PRU00176"/>
    </source>
</evidence>
<dbReference type="SUPFAM" id="SSF109905">
    <property type="entry name" value="Surp module (SWAP domain)"/>
    <property type="match status" value="1"/>
</dbReference>
<dbReference type="InterPro" id="IPR035967">
    <property type="entry name" value="SWAP/Surp_sf"/>
</dbReference>
<dbReference type="InterPro" id="IPR051485">
    <property type="entry name" value="SR-CTD_assoc_factor"/>
</dbReference>
<dbReference type="PROSITE" id="PS51391">
    <property type="entry name" value="CID"/>
    <property type="match status" value="1"/>
</dbReference>
<feature type="compositionally biased region" description="Polar residues" evidence="3">
    <location>
        <begin position="61"/>
        <end position="70"/>
    </location>
</feature>
<evidence type="ECO:0000259" key="5">
    <source>
        <dbReference type="PROSITE" id="PS50128"/>
    </source>
</evidence>
<feature type="compositionally biased region" description="Polar residues" evidence="3">
    <location>
        <begin position="132"/>
        <end position="145"/>
    </location>
</feature>
<feature type="compositionally biased region" description="Low complexity" evidence="3">
    <location>
        <begin position="95"/>
        <end position="110"/>
    </location>
</feature>
<feature type="region of interest" description="Disordered" evidence="3">
    <location>
        <begin position="616"/>
        <end position="680"/>
    </location>
</feature>
<dbReference type="GO" id="GO:0003723">
    <property type="term" value="F:RNA binding"/>
    <property type="evidence" value="ECO:0007669"/>
    <property type="project" value="UniProtKB-UniRule"/>
</dbReference>
<feature type="region of interest" description="Disordered" evidence="3">
    <location>
        <begin position="61"/>
        <end position="169"/>
    </location>
</feature>
<feature type="compositionally biased region" description="Acidic residues" evidence="3">
    <location>
        <begin position="160"/>
        <end position="169"/>
    </location>
</feature>
<dbReference type="STRING" id="90262.A0A1X2IBY8"/>
<protein>
    <recommendedName>
        <fullName evidence="9">U2 snRNP-associated SURP motif-containing protein</fullName>
    </recommendedName>
</protein>
<gene>
    <name evidence="7" type="ORF">BCR42DRAFT_418725</name>
</gene>
<evidence type="ECO:0000259" key="4">
    <source>
        <dbReference type="PROSITE" id="PS50102"/>
    </source>
</evidence>
<dbReference type="InterPro" id="IPR008942">
    <property type="entry name" value="ENTH_VHS"/>
</dbReference>
<dbReference type="Proteomes" id="UP000193560">
    <property type="component" value="Unassembled WGS sequence"/>
</dbReference>
<dbReference type="InterPro" id="IPR006569">
    <property type="entry name" value="CID_dom"/>
</dbReference>
<dbReference type="PROSITE" id="PS50128">
    <property type="entry name" value="SURP"/>
    <property type="match status" value="1"/>
</dbReference>
<dbReference type="SMART" id="SM00360">
    <property type="entry name" value="RRM"/>
    <property type="match status" value="1"/>
</dbReference>
<proteinExistence type="predicted"/>
<evidence type="ECO:0000313" key="7">
    <source>
        <dbReference type="EMBL" id="ORZ13616.1"/>
    </source>
</evidence>
<organism evidence="7 8">
    <name type="scientific">Absidia repens</name>
    <dbReference type="NCBI Taxonomy" id="90262"/>
    <lineage>
        <taxon>Eukaryota</taxon>
        <taxon>Fungi</taxon>
        <taxon>Fungi incertae sedis</taxon>
        <taxon>Mucoromycota</taxon>
        <taxon>Mucoromycotina</taxon>
        <taxon>Mucoromycetes</taxon>
        <taxon>Mucorales</taxon>
        <taxon>Cunninghamellaceae</taxon>
        <taxon>Absidia</taxon>
    </lineage>
</organism>
<feature type="compositionally biased region" description="Polar residues" evidence="3">
    <location>
        <begin position="17"/>
        <end position="26"/>
    </location>
</feature>
<keyword evidence="8" id="KW-1185">Reference proteome</keyword>